<protein>
    <submittedName>
        <fullName evidence="1">Uncharacterized protein</fullName>
    </submittedName>
</protein>
<accession>A0A6J4V7L2</accession>
<proteinExistence type="predicted"/>
<name>A0A6J4V7L2_9BACT</name>
<evidence type="ECO:0000313" key="1">
    <source>
        <dbReference type="EMBL" id="CAA9571526.1"/>
    </source>
</evidence>
<dbReference type="AlphaFoldDB" id="A0A6J4V7L2"/>
<organism evidence="1">
    <name type="scientific">uncultured Thermomicrobiales bacterium</name>
    <dbReference type="NCBI Taxonomy" id="1645740"/>
    <lineage>
        <taxon>Bacteria</taxon>
        <taxon>Pseudomonadati</taxon>
        <taxon>Thermomicrobiota</taxon>
        <taxon>Thermomicrobia</taxon>
        <taxon>Thermomicrobiales</taxon>
        <taxon>environmental samples</taxon>
    </lineage>
</organism>
<dbReference type="EMBL" id="CADCWG010000254">
    <property type="protein sequence ID" value="CAA9571526.1"/>
    <property type="molecule type" value="Genomic_DNA"/>
</dbReference>
<sequence length="93" mass="9693">MASDAPLHALGMTQEQMAAYLEELLLEEAQEAAEARGTSAETELDSPGFAAARSATSYAVRLIAANNAFLARQLLDLGVLQMPASGEPAVGDD</sequence>
<reference evidence="1" key="1">
    <citation type="submission" date="2020-02" db="EMBL/GenBank/DDBJ databases">
        <authorList>
            <person name="Meier V. D."/>
        </authorList>
    </citation>
    <scope>NUCLEOTIDE SEQUENCE</scope>
    <source>
        <strain evidence="1">AVDCRST_MAG49</strain>
    </source>
</reference>
<gene>
    <name evidence="1" type="ORF">AVDCRST_MAG49-3671</name>
</gene>